<dbReference type="PROSITE" id="PS51257">
    <property type="entry name" value="PROKAR_LIPOPROTEIN"/>
    <property type="match status" value="1"/>
</dbReference>
<dbReference type="Pfam" id="PF23657">
    <property type="entry name" value="DUF7151"/>
    <property type="match status" value="1"/>
</dbReference>
<evidence type="ECO:0000313" key="3">
    <source>
        <dbReference type="Proteomes" id="UP000199045"/>
    </source>
</evidence>
<proteinExistence type="predicted"/>
<evidence type="ECO:0000259" key="1">
    <source>
        <dbReference type="Pfam" id="PF23657"/>
    </source>
</evidence>
<evidence type="ECO:0000313" key="2">
    <source>
        <dbReference type="EMBL" id="SDG91217.1"/>
    </source>
</evidence>
<feature type="domain" description="DUF7151" evidence="1">
    <location>
        <begin position="33"/>
        <end position="78"/>
    </location>
</feature>
<reference evidence="2 3" key="1">
    <citation type="submission" date="2016-10" db="EMBL/GenBank/DDBJ databases">
        <authorList>
            <person name="de Groot N.N."/>
        </authorList>
    </citation>
    <scope>NUCLEOTIDE SEQUENCE [LARGE SCALE GENOMIC DNA]</scope>
    <source>
        <strain evidence="2 3">DSM 527</strain>
    </source>
</reference>
<dbReference type="AlphaFoldDB" id="A0A1G7Y4E0"/>
<sequence>MKFMKTMKTIILPAFLLFIAIFFSCKKENNGFNSLVDLQETAPGIDCINGGIVVKSGLDKNRNNLLDTDEVTGVKSVCNGQNGTSTPTDKQVILSDYTGGNTTTSTTTGDIYATFPDFDKNNYQNVDSIIFCATAWSYGPKALIELYNISDGVVIDNSLITATESFNNRKIHKSSNILNNLPTSKKEIGVRIRSAAAGNTALGMVYLIIYKK</sequence>
<dbReference type="Proteomes" id="UP000199045">
    <property type="component" value="Unassembled WGS sequence"/>
</dbReference>
<dbReference type="EMBL" id="FNBN01000007">
    <property type="protein sequence ID" value="SDG91217.1"/>
    <property type="molecule type" value="Genomic_DNA"/>
</dbReference>
<dbReference type="STRING" id="104663.SAMN04488121_107195"/>
<name>A0A1G7Y4E0_CHIFI</name>
<organism evidence="2 3">
    <name type="scientific">Chitinophaga filiformis</name>
    <name type="common">Myxococcus filiformis</name>
    <name type="synonym">Flexibacter filiformis</name>
    <dbReference type="NCBI Taxonomy" id="104663"/>
    <lineage>
        <taxon>Bacteria</taxon>
        <taxon>Pseudomonadati</taxon>
        <taxon>Bacteroidota</taxon>
        <taxon>Chitinophagia</taxon>
        <taxon>Chitinophagales</taxon>
        <taxon>Chitinophagaceae</taxon>
        <taxon>Chitinophaga</taxon>
    </lineage>
</organism>
<gene>
    <name evidence="2" type="ORF">SAMN04488121_107195</name>
</gene>
<protein>
    <recommendedName>
        <fullName evidence="1">DUF7151 domain-containing protein</fullName>
    </recommendedName>
</protein>
<accession>A0A1G7Y4E0</accession>
<dbReference type="InterPro" id="IPR055575">
    <property type="entry name" value="DUF7151"/>
</dbReference>